<gene>
    <name evidence="2" type="ORF">POVCU1_060730</name>
    <name evidence="1" type="ORF">POVCU2_0092140</name>
</gene>
<evidence type="ECO:0000313" key="1">
    <source>
        <dbReference type="EMBL" id="SBS94964.1"/>
    </source>
</evidence>
<reference evidence="3 4" key="2">
    <citation type="submission" date="2016-05" db="EMBL/GenBank/DDBJ databases">
        <authorList>
            <person name="Naeem Raeece"/>
        </authorList>
    </citation>
    <scope>NUCLEOTIDE SEQUENCE [LARGE SCALE GENOMIC DNA]</scope>
</reference>
<organism evidence="2 3">
    <name type="scientific">Plasmodium ovale curtisi</name>
    <dbReference type="NCBI Taxonomy" id="864141"/>
    <lineage>
        <taxon>Eukaryota</taxon>
        <taxon>Sar</taxon>
        <taxon>Alveolata</taxon>
        <taxon>Apicomplexa</taxon>
        <taxon>Aconoidasida</taxon>
        <taxon>Haemosporida</taxon>
        <taxon>Plasmodiidae</taxon>
        <taxon>Plasmodium</taxon>
        <taxon>Plasmodium (Plasmodium)</taxon>
    </lineage>
</organism>
<dbReference type="EMBL" id="FLQV01001979">
    <property type="protein sequence ID" value="SBT00545.1"/>
    <property type="molecule type" value="Genomic_DNA"/>
</dbReference>
<dbReference type="Proteomes" id="UP000078546">
    <property type="component" value="Unassembled WGS sequence"/>
</dbReference>
<name>A0A1A8X8F4_PLAOA</name>
<reference evidence="2" key="1">
    <citation type="submission" date="2016-05" db="EMBL/GenBank/DDBJ databases">
        <authorList>
            <person name="Lavstsen T."/>
            <person name="Jespersen J.S."/>
        </authorList>
    </citation>
    <scope>NUCLEOTIDE SEQUENCE [LARGE SCALE GENOMIC DNA]</scope>
</reference>
<proteinExistence type="predicted"/>
<evidence type="ECO:0000313" key="2">
    <source>
        <dbReference type="EMBL" id="SBT00545.1"/>
    </source>
</evidence>
<protein>
    <submittedName>
        <fullName evidence="2">PIR Superfamily Protein</fullName>
    </submittedName>
</protein>
<accession>A0A1A8X8F4</accession>
<evidence type="ECO:0000313" key="4">
    <source>
        <dbReference type="Proteomes" id="UP000078560"/>
    </source>
</evidence>
<sequence>MYVDKVVQAISSLKDYVLKQNEKLKKYFELFENDYTQDGSVYDCAPLPDEHLIDGKVKELYYKLQSALMKVTE</sequence>
<dbReference type="AlphaFoldDB" id="A0A1A8X8F4"/>
<dbReference type="Proteomes" id="UP000078560">
    <property type="component" value="Unassembled WGS sequence"/>
</dbReference>
<evidence type="ECO:0000313" key="3">
    <source>
        <dbReference type="Proteomes" id="UP000078546"/>
    </source>
</evidence>
<dbReference type="EMBL" id="FLQU01001922">
    <property type="protein sequence ID" value="SBS94964.1"/>
    <property type="molecule type" value="Genomic_DNA"/>
</dbReference>